<dbReference type="GO" id="GO:0005737">
    <property type="term" value="C:cytoplasm"/>
    <property type="evidence" value="ECO:0007669"/>
    <property type="project" value="TreeGrafter"/>
</dbReference>
<dbReference type="OMA" id="HNQFWEM"/>
<dbReference type="InterPro" id="IPR036314">
    <property type="entry name" value="SOD_C_sf"/>
</dbReference>
<comment type="similarity">
    <text evidence="1 7">Belongs to the iron/manganese superoxide dismutase family.</text>
</comment>
<feature type="domain" description="Manganese/iron superoxide dismutase C-terminal" evidence="9">
    <location>
        <begin position="102"/>
        <end position="201"/>
    </location>
</feature>
<dbReference type="HOGENOM" id="CLU_031625_0_1_1"/>
<feature type="binding site" evidence="6">
    <location>
        <position position="26"/>
    </location>
    <ligand>
        <name>Mn(2+)</name>
        <dbReference type="ChEBI" id="CHEBI:29035"/>
    </ligand>
</feature>
<dbReference type="InterPro" id="IPR019831">
    <property type="entry name" value="Mn/Fe_SOD_N"/>
</dbReference>
<dbReference type="InterPro" id="IPR019833">
    <property type="entry name" value="Mn/Fe_SOD_BS"/>
</dbReference>
<dbReference type="VEuPathDB" id="MicrosporidiaDB:VCUG_02031"/>
<dbReference type="GeneID" id="19879900"/>
<comment type="catalytic activity">
    <reaction evidence="7">
        <text>2 superoxide + 2 H(+) = H2O2 + O2</text>
        <dbReference type="Rhea" id="RHEA:20696"/>
        <dbReference type="ChEBI" id="CHEBI:15378"/>
        <dbReference type="ChEBI" id="CHEBI:15379"/>
        <dbReference type="ChEBI" id="CHEBI:16240"/>
        <dbReference type="ChEBI" id="CHEBI:18421"/>
        <dbReference type="EC" id="1.15.1.1"/>
    </reaction>
</comment>
<dbReference type="PANTHER" id="PTHR43595:SF2">
    <property type="entry name" value="SMALL RIBOSOMAL SUBUNIT PROTEIN MS42"/>
    <property type="match status" value="1"/>
</dbReference>
<dbReference type="PRINTS" id="PR01703">
    <property type="entry name" value="MNSODISMTASE"/>
</dbReference>
<dbReference type="STRING" id="948595.L2GSZ7"/>
<reference evidence="11" key="1">
    <citation type="submission" date="2011-03" db="EMBL/GenBank/DDBJ databases">
        <title>The genome sequence of Vavraia culicis strain floridensis.</title>
        <authorList>
            <consortium name="The Broad Institute Genome Sequencing Platform"/>
            <person name="Cuomo C."/>
            <person name="Becnel J."/>
            <person name="Sanscrainte N."/>
            <person name="Young S.K."/>
            <person name="Zeng Q."/>
            <person name="Gargeya S."/>
            <person name="Fitzgerald M."/>
            <person name="Haas B."/>
            <person name="Abouelleil A."/>
            <person name="Alvarado L."/>
            <person name="Arachchi H.M."/>
            <person name="Berlin A."/>
            <person name="Chapman S.B."/>
            <person name="Gearin G."/>
            <person name="Goldberg J."/>
            <person name="Griggs A."/>
            <person name="Gujja S."/>
            <person name="Hansen M."/>
            <person name="Heiman D."/>
            <person name="Howarth C."/>
            <person name="Larimer J."/>
            <person name="Lui A."/>
            <person name="MacDonald P.J.P."/>
            <person name="McCowen C."/>
            <person name="Montmayeur A."/>
            <person name="Murphy C."/>
            <person name="Neiman D."/>
            <person name="Pearson M."/>
            <person name="Priest M."/>
            <person name="Roberts A."/>
            <person name="Saif S."/>
            <person name="Shea T."/>
            <person name="Sisk P."/>
            <person name="Stolte C."/>
            <person name="Sykes S."/>
            <person name="Wortman J."/>
            <person name="Nusbaum C."/>
            <person name="Birren B."/>
        </authorList>
    </citation>
    <scope>NUCLEOTIDE SEQUENCE [LARGE SCALE GENOMIC DNA]</scope>
    <source>
        <strain evidence="11">floridensis</strain>
    </source>
</reference>
<dbReference type="OrthoDB" id="239262at2759"/>
<dbReference type="EC" id="1.15.1.1" evidence="2 7"/>
<dbReference type="SUPFAM" id="SSF54719">
    <property type="entry name" value="Fe,Mn superoxide dismutase (SOD), C-terminal domain"/>
    <property type="match status" value="1"/>
</dbReference>
<accession>L2GSZ7</accession>
<dbReference type="AlphaFoldDB" id="L2GSZ7"/>
<dbReference type="RefSeq" id="XP_008075045.1">
    <property type="nucleotide sequence ID" value="XM_008076854.1"/>
</dbReference>
<organism evidence="10 11">
    <name type="scientific">Vavraia culicis (isolate floridensis)</name>
    <name type="common">Microsporidian parasite</name>
    <dbReference type="NCBI Taxonomy" id="948595"/>
    <lineage>
        <taxon>Eukaryota</taxon>
        <taxon>Fungi</taxon>
        <taxon>Fungi incertae sedis</taxon>
        <taxon>Microsporidia</taxon>
        <taxon>Pleistophoridae</taxon>
        <taxon>Vavraia</taxon>
    </lineage>
</organism>
<keyword evidence="3 6" id="KW-0479">Metal-binding</keyword>
<evidence type="ECO:0000256" key="3">
    <source>
        <dbReference type="ARBA" id="ARBA00022723"/>
    </source>
</evidence>
<comment type="function">
    <text evidence="5">Component of the mitochondrial ribosome (mitoribosome), a dedicated translation machinery responsible for the synthesis of mitochondrial genome-encoded proteins, including at least some of the essential transmembrane subunits of the mitochondrial respiratory chain. The mitoribosomes are attached to the mitochondrial inner membrane and translation products are cotranslationally integrated into the membrane.</text>
</comment>
<dbReference type="PIRSF" id="PIRSF000349">
    <property type="entry name" value="SODismutase"/>
    <property type="match status" value="1"/>
</dbReference>
<dbReference type="InterPro" id="IPR019832">
    <property type="entry name" value="Mn/Fe_SOD_C"/>
</dbReference>
<keyword evidence="11" id="KW-1185">Reference proteome</keyword>
<proteinExistence type="inferred from homology"/>
<evidence type="ECO:0000256" key="6">
    <source>
        <dbReference type="PIRSR" id="PIRSR000349-1"/>
    </source>
</evidence>
<evidence type="ECO:0000313" key="10">
    <source>
        <dbReference type="EMBL" id="ELA46487.1"/>
    </source>
</evidence>
<evidence type="ECO:0000313" key="11">
    <source>
        <dbReference type="Proteomes" id="UP000011081"/>
    </source>
</evidence>
<feature type="domain" description="Manganese/iron superoxide dismutase N-terminal" evidence="8">
    <location>
        <begin position="2"/>
        <end position="91"/>
    </location>
</feature>
<protein>
    <recommendedName>
        <fullName evidence="2 7">Superoxide dismutase</fullName>
        <ecNumber evidence="2 7">1.15.1.1</ecNumber>
    </recommendedName>
</protein>
<dbReference type="FunCoup" id="L2GSZ7">
    <property type="interactions" value="64"/>
</dbReference>
<feature type="binding site" evidence="6">
    <location>
        <position position="174"/>
    </location>
    <ligand>
        <name>Mn(2+)</name>
        <dbReference type="ChEBI" id="CHEBI:29035"/>
    </ligand>
</feature>
<comment type="function">
    <text evidence="7">Destroys radicals which are normally produced within the cells and which are toxic to biological systems.</text>
</comment>
<dbReference type="Pfam" id="PF02777">
    <property type="entry name" value="Sod_Fe_C"/>
    <property type="match status" value="1"/>
</dbReference>
<dbReference type="SUPFAM" id="SSF46609">
    <property type="entry name" value="Fe,Mn superoxide dismutase (SOD), N-terminal domain"/>
    <property type="match status" value="1"/>
</dbReference>
<dbReference type="InterPro" id="IPR001189">
    <property type="entry name" value="Mn/Fe_SOD"/>
</dbReference>
<dbReference type="InParanoid" id="L2GSZ7"/>
<dbReference type="EMBL" id="GL877443">
    <property type="protein sequence ID" value="ELA46487.1"/>
    <property type="molecule type" value="Genomic_DNA"/>
</dbReference>
<feature type="binding site" evidence="6">
    <location>
        <position position="83"/>
    </location>
    <ligand>
        <name>Mn(2+)</name>
        <dbReference type="ChEBI" id="CHEBI:29035"/>
    </ligand>
</feature>
<dbReference type="Proteomes" id="UP000011081">
    <property type="component" value="Unassembled WGS sequence"/>
</dbReference>
<feature type="binding site" evidence="6">
    <location>
        <position position="170"/>
    </location>
    <ligand>
        <name>Mn(2+)</name>
        <dbReference type="ChEBI" id="CHEBI:29035"/>
    </ligand>
</feature>
<sequence length="229" mass="27127">MYQLPTLPYKYDALEPQIDENTMRIHHTKHHQKYIDNLNNALKSTKYPETTVGLLLNLIKKTSDLDTRLRNVLNFNAGSHYNHTMYWHCMSSEPAHKEMMRPLHDQIGRDFGDMNQLREKFLGECMGILGIGWQWLCYNSTDKKLVLYTTYQQDNPLIMKDNLFPILACDLWEHAYYLKFNANKKDFLDGWYELINWENVSVFYDMVVDGKIVDFMHDGKVNLFESAQK</sequence>
<evidence type="ECO:0000256" key="7">
    <source>
        <dbReference type="RuleBase" id="RU000414"/>
    </source>
</evidence>
<dbReference type="Pfam" id="PF00081">
    <property type="entry name" value="Sod_Fe_N"/>
    <property type="match status" value="1"/>
</dbReference>
<keyword evidence="4 7" id="KW-0560">Oxidoreductase</keyword>
<dbReference type="Gene3D" id="1.10.287.990">
    <property type="entry name" value="Fe,Mn superoxide dismutase (SOD) domain"/>
    <property type="match status" value="1"/>
</dbReference>
<dbReference type="Gene3D" id="3.55.40.20">
    <property type="entry name" value="Iron/manganese superoxide dismutase, C-terminal domain"/>
    <property type="match status" value="1"/>
</dbReference>
<dbReference type="PROSITE" id="PS00088">
    <property type="entry name" value="SOD_MN"/>
    <property type="match status" value="1"/>
</dbReference>
<gene>
    <name evidence="10" type="ORF">VCUG_02031</name>
</gene>
<dbReference type="GO" id="GO:0046872">
    <property type="term" value="F:metal ion binding"/>
    <property type="evidence" value="ECO:0007669"/>
    <property type="project" value="UniProtKB-KW"/>
</dbReference>
<evidence type="ECO:0000256" key="2">
    <source>
        <dbReference type="ARBA" id="ARBA00012682"/>
    </source>
</evidence>
<evidence type="ECO:0000256" key="4">
    <source>
        <dbReference type="ARBA" id="ARBA00023002"/>
    </source>
</evidence>
<evidence type="ECO:0000256" key="5">
    <source>
        <dbReference type="ARBA" id="ARBA00037226"/>
    </source>
</evidence>
<dbReference type="GO" id="GO:0004784">
    <property type="term" value="F:superoxide dismutase activity"/>
    <property type="evidence" value="ECO:0007669"/>
    <property type="project" value="UniProtKB-EC"/>
</dbReference>
<name>L2GSZ7_VAVCU</name>
<evidence type="ECO:0000259" key="8">
    <source>
        <dbReference type="Pfam" id="PF00081"/>
    </source>
</evidence>
<dbReference type="PANTHER" id="PTHR43595">
    <property type="entry name" value="37S RIBOSOMAL PROTEIN S26, MITOCHONDRIAL"/>
    <property type="match status" value="1"/>
</dbReference>
<evidence type="ECO:0000259" key="9">
    <source>
        <dbReference type="Pfam" id="PF02777"/>
    </source>
</evidence>
<evidence type="ECO:0000256" key="1">
    <source>
        <dbReference type="ARBA" id="ARBA00008714"/>
    </source>
</evidence>
<dbReference type="InterPro" id="IPR036324">
    <property type="entry name" value="Mn/Fe_SOD_N_sf"/>
</dbReference>